<evidence type="ECO:0000256" key="8">
    <source>
        <dbReference type="ARBA" id="ARBA00022824"/>
    </source>
</evidence>
<dbReference type="PROSITE" id="PS50850">
    <property type="entry name" value="MFS"/>
    <property type="match status" value="1"/>
</dbReference>
<dbReference type="FunFam" id="1.20.1250.20:FF:000184">
    <property type="entry name" value="Feline leukemia virus subgroup C receptor-related protein 1"/>
    <property type="match status" value="1"/>
</dbReference>
<evidence type="ECO:0000256" key="7">
    <source>
        <dbReference type="ARBA" id="ARBA00022692"/>
    </source>
</evidence>
<evidence type="ECO:0000259" key="24">
    <source>
        <dbReference type="PROSITE" id="PS50850"/>
    </source>
</evidence>
<dbReference type="KEGG" id="pmrn:116939545"/>
<evidence type="ECO:0000256" key="2">
    <source>
        <dbReference type="ARBA" id="ARBA00004477"/>
    </source>
</evidence>
<feature type="transmembrane region" description="Helical" evidence="23">
    <location>
        <begin position="497"/>
        <end position="514"/>
    </location>
</feature>
<keyword evidence="12 23" id="KW-0472">Membrane</keyword>
<organism evidence="25 26">
    <name type="scientific">Petromyzon marinus</name>
    <name type="common">Sea lamprey</name>
    <dbReference type="NCBI Taxonomy" id="7757"/>
    <lineage>
        <taxon>Eukaryota</taxon>
        <taxon>Metazoa</taxon>
        <taxon>Chordata</taxon>
        <taxon>Craniata</taxon>
        <taxon>Vertebrata</taxon>
        <taxon>Cyclostomata</taxon>
        <taxon>Hyperoartia</taxon>
        <taxon>Petromyzontiformes</taxon>
        <taxon>Petromyzontidae</taxon>
        <taxon>Petromyzon</taxon>
    </lineage>
</organism>
<dbReference type="InterPro" id="IPR049680">
    <property type="entry name" value="FLVCR1-2_SLC49-like"/>
</dbReference>
<feature type="transmembrane region" description="Helical" evidence="23">
    <location>
        <begin position="460"/>
        <end position="485"/>
    </location>
</feature>
<evidence type="ECO:0000256" key="16">
    <source>
        <dbReference type="ARBA" id="ARBA00036811"/>
    </source>
</evidence>
<keyword evidence="13" id="KW-0675">Receptor</keyword>
<evidence type="ECO:0000256" key="17">
    <source>
        <dbReference type="ARBA" id="ARBA00045087"/>
    </source>
</evidence>
<dbReference type="PANTHER" id="PTHR10924">
    <property type="entry name" value="MAJOR FACILITATOR SUPERFAMILY PROTEIN-RELATED"/>
    <property type="match status" value="1"/>
</dbReference>
<name>A0AAJ7WND0_PETMA</name>
<comment type="subcellular location">
    <subcellularLocation>
        <location evidence="3">Cell membrane</location>
        <topology evidence="3">Multi-pass membrane protein</topology>
    </subcellularLocation>
    <subcellularLocation>
        <location evidence="2">Endoplasmic reticulum membrane</location>
        <topology evidence="2">Multi-pass membrane protein</topology>
    </subcellularLocation>
    <subcellularLocation>
        <location evidence="1">Mitochondrion membrane</location>
        <topology evidence="1">Multi-pass membrane protein</topology>
    </subcellularLocation>
</comment>
<keyword evidence="6" id="KW-0597">Phosphoprotein</keyword>
<evidence type="ECO:0000256" key="4">
    <source>
        <dbReference type="ARBA" id="ARBA00022448"/>
    </source>
</evidence>
<feature type="transmembrane region" description="Helical" evidence="23">
    <location>
        <begin position="437"/>
        <end position="454"/>
    </location>
</feature>
<dbReference type="PANTHER" id="PTHR10924:SF3">
    <property type="entry name" value="HEME TRANSPORTER FLVCR2"/>
    <property type="match status" value="1"/>
</dbReference>
<evidence type="ECO:0000256" key="11">
    <source>
        <dbReference type="ARBA" id="ARBA00023128"/>
    </source>
</evidence>
<keyword evidence="8" id="KW-0256">Endoplasmic reticulum</keyword>
<proteinExistence type="inferred from homology"/>
<evidence type="ECO:0000256" key="6">
    <source>
        <dbReference type="ARBA" id="ARBA00022553"/>
    </source>
</evidence>
<dbReference type="Gene3D" id="1.20.1250.20">
    <property type="entry name" value="MFS general substrate transporter like domains"/>
    <property type="match status" value="2"/>
</dbReference>
<feature type="transmembrane region" description="Helical" evidence="23">
    <location>
        <begin position="140"/>
        <end position="160"/>
    </location>
</feature>
<dbReference type="GO" id="GO:0006783">
    <property type="term" value="P:heme biosynthetic process"/>
    <property type="evidence" value="ECO:0007669"/>
    <property type="project" value="UniProtKB-ARBA"/>
</dbReference>
<dbReference type="InterPro" id="IPR011701">
    <property type="entry name" value="MFS"/>
</dbReference>
<comment type="catalytic activity">
    <reaction evidence="15">
        <text>heme b(in) = heme b(out)</text>
        <dbReference type="Rhea" id="RHEA:75443"/>
        <dbReference type="ChEBI" id="CHEBI:60344"/>
    </reaction>
</comment>
<dbReference type="GO" id="GO:0005886">
    <property type="term" value="C:plasma membrane"/>
    <property type="evidence" value="ECO:0007669"/>
    <property type="project" value="UniProtKB-SubCell"/>
</dbReference>
<evidence type="ECO:0000256" key="18">
    <source>
        <dbReference type="ARBA" id="ARBA00046338"/>
    </source>
</evidence>
<feature type="transmembrane region" description="Helical" evidence="23">
    <location>
        <begin position="406"/>
        <end position="425"/>
    </location>
</feature>
<evidence type="ECO:0000256" key="23">
    <source>
        <dbReference type="SAM" id="Phobius"/>
    </source>
</evidence>
<protein>
    <recommendedName>
        <fullName evidence="20">Choline/ethanolamine transporter FLVCR1</fullName>
    </recommendedName>
    <alternativeName>
        <fullName evidence="21">Heme transporter FLVCR1</fullName>
    </alternativeName>
</protein>
<feature type="transmembrane region" description="Helical" evidence="23">
    <location>
        <begin position="305"/>
        <end position="329"/>
    </location>
</feature>
<keyword evidence="10" id="KW-0265">Erythrocyte maturation</keyword>
<keyword evidence="4" id="KW-0813">Transport</keyword>
<evidence type="ECO:0000256" key="15">
    <source>
        <dbReference type="ARBA" id="ARBA00035075"/>
    </source>
</evidence>
<evidence type="ECO:0000256" key="9">
    <source>
        <dbReference type="ARBA" id="ARBA00022989"/>
    </source>
</evidence>
<dbReference type="Proteomes" id="UP001318040">
    <property type="component" value="Chromosome 6"/>
</dbReference>
<feature type="transmembrane region" description="Helical" evidence="23">
    <location>
        <begin position="180"/>
        <end position="200"/>
    </location>
</feature>
<evidence type="ECO:0000256" key="13">
    <source>
        <dbReference type="ARBA" id="ARBA00023170"/>
    </source>
</evidence>
<evidence type="ECO:0000313" key="26">
    <source>
        <dbReference type="RefSeq" id="XP_032803960.1"/>
    </source>
</evidence>
<dbReference type="GO" id="GO:0043249">
    <property type="term" value="P:erythrocyte maturation"/>
    <property type="evidence" value="ECO:0007669"/>
    <property type="project" value="UniProtKB-KW"/>
</dbReference>
<dbReference type="GO" id="GO:0015232">
    <property type="term" value="F:heme transmembrane transporter activity"/>
    <property type="evidence" value="ECO:0007669"/>
    <property type="project" value="UniProtKB-ARBA"/>
</dbReference>
<sequence length="591" mass="63463">MTETEFIPPPGGEAGERGVAAGGGGETGDRVEGNDNATDVVAEKKHMAATTPATQMVELPAGDHQGSEGPDVHHGQVLRQVVGSAAHDDDDGVEVAWESERAAVAAAAAASASAATEPAAGGSSSTPPYANKTRLYCRRWVIVTIFSVYSLSNAFQWIEYSIINNIFVRFYGVDSGAVDWLSMVYMLAYIPLIFPITWLLDHHGLRTTALLATVFDALGAWLKVASVRPDGLGFGVTVLAQTLCAISNAFIIGMPSRVAAVWFGPQEVSTACALGVFGNQVGIALGFLLPPLIVPYSEEVSELGYNISCMFYGAAAVSTAVFLLVTLLFREKPSLPPSPAQALLWYNPPEHEYSYLGSLKRLMYNRGFVLLAITYGIITGVFYAISTLLNQMLIEHYPGEEINAGRIGLTIVVLGMVGSVACGMWLDRTKTYKQTTLLVYSLSFVTMVIFTFTLDLGYIWVVFVTGGALGFFCAGYLPVGFEFAVELTYPESEGTSSGLLNVSAQVFGIIFTIVQGRLVTEFSPKAGNLFLCTFLLIGTIMTVFIKSDLRRQKASLAGMQGVEPLKQALTEMEPNGVCATYQPPTVRESLA</sequence>
<dbReference type="GO" id="GO:0020037">
    <property type="term" value="F:heme binding"/>
    <property type="evidence" value="ECO:0007669"/>
    <property type="project" value="TreeGrafter"/>
</dbReference>
<dbReference type="GO" id="GO:0097037">
    <property type="term" value="P:heme export"/>
    <property type="evidence" value="ECO:0007669"/>
    <property type="project" value="TreeGrafter"/>
</dbReference>
<evidence type="ECO:0000256" key="20">
    <source>
        <dbReference type="ARBA" id="ARBA00068050"/>
    </source>
</evidence>
<feature type="transmembrane region" description="Helical" evidence="23">
    <location>
        <begin position="231"/>
        <end position="251"/>
    </location>
</feature>
<gene>
    <name evidence="26" type="primary">LOC116939545</name>
</gene>
<comment type="similarity">
    <text evidence="18">Belongs to the major facilitator superfamily. Feline leukemia virus subgroup C receptor (TC 2.A.1.28.1) family.</text>
</comment>
<comment type="catalytic activity">
    <reaction evidence="17">
        <text>ethanolamine(in) = ethanolamine(out)</text>
        <dbReference type="Rhea" id="RHEA:32747"/>
        <dbReference type="ChEBI" id="CHEBI:57603"/>
    </reaction>
</comment>
<keyword evidence="11" id="KW-0496">Mitochondrion</keyword>
<evidence type="ECO:0000256" key="1">
    <source>
        <dbReference type="ARBA" id="ARBA00004225"/>
    </source>
</evidence>
<feature type="domain" description="Major facilitator superfamily (MFS) profile" evidence="24">
    <location>
        <begin position="142"/>
        <end position="550"/>
    </location>
</feature>
<comment type="function">
    <text evidence="19">Uniporter that mediates the transport of extracellular choline and ethanolamine into cells, thereby playing a key role in phospholipid biosynthesis. Choline and ethanolamine are the precursors of phosphatidylcholine and phosphatidylethanolamine, respectively, the two most abundant phospholipids. Transport is not coupled with proton transport and is exclusively driven by the choline (or ethanolamine) gradient across the plasma membrane. Also acts as a heme b transporter that mediates heme efflux from the cytoplasm to the extracellular compartment.</text>
</comment>
<dbReference type="GO" id="GO:0005789">
    <property type="term" value="C:endoplasmic reticulum membrane"/>
    <property type="evidence" value="ECO:0007669"/>
    <property type="project" value="UniProtKB-SubCell"/>
</dbReference>
<evidence type="ECO:0000256" key="14">
    <source>
        <dbReference type="ARBA" id="ARBA00023180"/>
    </source>
</evidence>
<dbReference type="InterPro" id="IPR020846">
    <property type="entry name" value="MFS_dom"/>
</dbReference>
<dbReference type="SUPFAM" id="SSF103473">
    <property type="entry name" value="MFS general substrate transporter"/>
    <property type="match status" value="1"/>
</dbReference>
<evidence type="ECO:0000256" key="10">
    <source>
        <dbReference type="ARBA" id="ARBA00023057"/>
    </source>
</evidence>
<keyword evidence="5" id="KW-1003">Cell membrane</keyword>
<keyword evidence="14" id="KW-0325">Glycoprotein</keyword>
<dbReference type="InterPro" id="IPR036259">
    <property type="entry name" value="MFS_trans_sf"/>
</dbReference>
<feature type="transmembrane region" description="Helical" evidence="23">
    <location>
        <begin position="526"/>
        <end position="545"/>
    </location>
</feature>
<dbReference type="Pfam" id="PF07690">
    <property type="entry name" value="MFS_1"/>
    <property type="match status" value="1"/>
</dbReference>
<evidence type="ECO:0000256" key="19">
    <source>
        <dbReference type="ARBA" id="ARBA00060240"/>
    </source>
</evidence>
<feature type="region of interest" description="Disordered" evidence="22">
    <location>
        <begin position="1"/>
        <end position="34"/>
    </location>
</feature>
<dbReference type="AlphaFoldDB" id="A0AAJ7WND0"/>
<evidence type="ECO:0000256" key="12">
    <source>
        <dbReference type="ARBA" id="ARBA00023136"/>
    </source>
</evidence>
<evidence type="ECO:0000256" key="21">
    <source>
        <dbReference type="ARBA" id="ARBA00080886"/>
    </source>
</evidence>
<reference evidence="26" key="1">
    <citation type="submission" date="2025-08" db="UniProtKB">
        <authorList>
            <consortium name="RefSeq"/>
        </authorList>
    </citation>
    <scope>IDENTIFICATION</scope>
    <source>
        <tissue evidence="26">Sperm</tissue>
    </source>
</reference>
<comment type="catalytic activity">
    <reaction evidence="16">
        <text>choline(out) = choline(in)</text>
        <dbReference type="Rhea" id="RHEA:32751"/>
        <dbReference type="ChEBI" id="CHEBI:15354"/>
    </reaction>
</comment>
<evidence type="ECO:0000256" key="5">
    <source>
        <dbReference type="ARBA" id="ARBA00022475"/>
    </source>
</evidence>
<evidence type="ECO:0000313" key="25">
    <source>
        <dbReference type="Proteomes" id="UP001318040"/>
    </source>
</evidence>
<keyword evidence="7 23" id="KW-0812">Transmembrane</keyword>
<feature type="transmembrane region" description="Helical" evidence="23">
    <location>
        <begin position="368"/>
        <end position="386"/>
    </location>
</feature>
<keyword evidence="9 23" id="KW-1133">Transmembrane helix</keyword>
<feature type="transmembrane region" description="Helical" evidence="23">
    <location>
        <begin position="271"/>
        <end position="293"/>
    </location>
</feature>
<dbReference type="GO" id="GO:0031966">
    <property type="term" value="C:mitochondrial membrane"/>
    <property type="evidence" value="ECO:0007669"/>
    <property type="project" value="UniProtKB-SubCell"/>
</dbReference>
<accession>A0AAJ7WND0</accession>
<feature type="transmembrane region" description="Helical" evidence="23">
    <location>
        <begin position="207"/>
        <end position="225"/>
    </location>
</feature>
<evidence type="ECO:0000256" key="3">
    <source>
        <dbReference type="ARBA" id="ARBA00004651"/>
    </source>
</evidence>
<dbReference type="RefSeq" id="XP_032803960.1">
    <property type="nucleotide sequence ID" value="XM_032948069.1"/>
</dbReference>
<evidence type="ECO:0000256" key="22">
    <source>
        <dbReference type="SAM" id="MobiDB-lite"/>
    </source>
</evidence>
<keyword evidence="25" id="KW-1185">Reference proteome</keyword>